<comment type="caution">
    <text evidence="1">The sequence shown here is derived from an EMBL/GenBank/DDBJ whole genome shotgun (WGS) entry which is preliminary data.</text>
</comment>
<proteinExistence type="predicted"/>
<accession>A0ACC0G2B1</accession>
<evidence type="ECO:0000313" key="1">
    <source>
        <dbReference type="EMBL" id="KAI7995034.1"/>
    </source>
</evidence>
<gene>
    <name evidence="1" type="ORF">LOK49_LG11G01821</name>
</gene>
<dbReference type="Proteomes" id="UP001060215">
    <property type="component" value="Chromosome 12"/>
</dbReference>
<reference evidence="1 2" key="1">
    <citation type="journal article" date="2022" name="Plant J.">
        <title>Chromosome-level genome of Camellia lanceoleosa provides a valuable resource for understanding genome evolution and self-incompatibility.</title>
        <authorList>
            <person name="Gong W."/>
            <person name="Xiao S."/>
            <person name="Wang L."/>
            <person name="Liao Z."/>
            <person name="Chang Y."/>
            <person name="Mo W."/>
            <person name="Hu G."/>
            <person name="Li W."/>
            <person name="Zhao G."/>
            <person name="Zhu H."/>
            <person name="Hu X."/>
            <person name="Ji K."/>
            <person name="Xiang X."/>
            <person name="Song Q."/>
            <person name="Yuan D."/>
            <person name="Jin S."/>
            <person name="Zhang L."/>
        </authorList>
    </citation>
    <scope>NUCLEOTIDE SEQUENCE [LARGE SCALE GENOMIC DNA]</scope>
    <source>
        <strain evidence="1">SQ_2022a</strain>
    </source>
</reference>
<dbReference type="EMBL" id="CM045769">
    <property type="protein sequence ID" value="KAI7995034.1"/>
    <property type="molecule type" value="Genomic_DNA"/>
</dbReference>
<keyword evidence="2" id="KW-1185">Reference proteome</keyword>
<protein>
    <submittedName>
        <fullName evidence="1">Signal recognition particle 54 kDa protein 1</fullName>
    </submittedName>
</protein>
<evidence type="ECO:0000313" key="2">
    <source>
        <dbReference type="Proteomes" id="UP001060215"/>
    </source>
</evidence>
<sequence>MGAYCWPRGVVAALSQTGEQTQSNPRALPSNGQTTVPQAHGFCYIYLESDPVKIAVEGVERFKKENHDLIIIDMSRQHKGICSL</sequence>
<name>A0ACC0G2B1_9ERIC</name>
<organism evidence="1 2">
    <name type="scientific">Camellia lanceoleosa</name>
    <dbReference type="NCBI Taxonomy" id="1840588"/>
    <lineage>
        <taxon>Eukaryota</taxon>
        <taxon>Viridiplantae</taxon>
        <taxon>Streptophyta</taxon>
        <taxon>Embryophyta</taxon>
        <taxon>Tracheophyta</taxon>
        <taxon>Spermatophyta</taxon>
        <taxon>Magnoliopsida</taxon>
        <taxon>eudicotyledons</taxon>
        <taxon>Gunneridae</taxon>
        <taxon>Pentapetalae</taxon>
        <taxon>asterids</taxon>
        <taxon>Ericales</taxon>
        <taxon>Theaceae</taxon>
        <taxon>Camellia</taxon>
    </lineage>
</organism>